<dbReference type="EMBL" id="JAVHJS010000020">
    <property type="protein sequence ID" value="KAK2825117.1"/>
    <property type="molecule type" value="Genomic_DNA"/>
</dbReference>
<organism evidence="4 5">
    <name type="scientific">Tachysurus vachellii</name>
    <name type="common">Darkbarbel catfish</name>
    <name type="synonym">Pelteobagrus vachellii</name>
    <dbReference type="NCBI Taxonomy" id="175792"/>
    <lineage>
        <taxon>Eukaryota</taxon>
        <taxon>Metazoa</taxon>
        <taxon>Chordata</taxon>
        <taxon>Craniata</taxon>
        <taxon>Vertebrata</taxon>
        <taxon>Euteleostomi</taxon>
        <taxon>Actinopterygii</taxon>
        <taxon>Neopterygii</taxon>
        <taxon>Teleostei</taxon>
        <taxon>Ostariophysi</taxon>
        <taxon>Siluriformes</taxon>
        <taxon>Bagridae</taxon>
        <taxon>Tachysurus</taxon>
    </lineage>
</organism>
<dbReference type="CDD" id="cd01670">
    <property type="entry name" value="Death"/>
    <property type="match status" value="1"/>
</dbReference>
<evidence type="ECO:0000313" key="4">
    <source>
        <dbReference type="EMBL" id="KAK2825117.1"/>
    </source>
</evidence>
<dbReference type="Gene3D" id="1.10.533.10">
    <property type="entry name" value="Death Domain, Fas"/>
    <property type="match status" value="1"/>
</dbReference>
<evidence type="ECO:0000256" key="2">
    <source>
        <dbReference type="SAM" id="SignalP"/>
    </source>
</evidence>
<feature type="signal peptide" evidence="2">
    <location>
        <begin position="1"/>
        <end position="23"/>
    </location>
</feature>
<keyword evidence="1" id="KW-0812">Transmembrane</keyword>
<keyword evidence="1" id="KW-0472">Membrane</keyword>
<feature type="domain" description="Death" evidence="3">
    <location>
        <begin position="81"/>
        <end position="132"/>
    </location>
</feature>
<dbReference type="AlphaFoldDB" id="A0AA88LWB9"/>
<keyword evidence="1" id="KW-1133">Transmembrane helix</keyword>
<dbReference type="GO" id="GO:0007165">
    <property type="term" value="P:signal transduction"/>
    <property type="evidence" value="ECO:0007669"/>
    <property type="project" value="InterPro"/>
</dbReference>
<evidence type="ECO:0000256" key="1">
    <source>
        <dbReference type="SAM" id="Phobius"/>
    </source>
</evidence>
<evidence type="ECO:0000259" key="3">
    <source>
        <dbReference type="PROSITE" id="PS50017"/>
    </source>
</evidence>
<evidence type="ECO:0000313" key="5">
    <source>
        <dbReference type="Proteomes" id="UP001187315"/>
    </source>
</evidence>
<keyword evidence="2" id="KW-0732">Signal</keyword>
<accession>A0AA88LWB9</accession>
<comment type="caution">
    <text evidence="4">The sequence shown here is derived from an EMBL/GenBank/DDBJ whole genome shotgun (WGS) entry which is preliminary data.</text>
</comment>
<dbReference type="InterPro" id="IPR000488">
    <property type="entry name" value="Death_dom"/>
</dbReference>
<gene>
    <name evidence="4" type="ORF">Q7C36_019044</name>
</gene>
<keyword evidence="5" id="KW-1185">Reference proteome</keyword>
<dbReference type="InterPro" id="IPR011029">
    <property type="entry name" value="DEATH-like_dom_sf"/>
</dbReference>
<proteinExistence type="predicted"/>
<dbReference type="Proteomes" id="UP001187315">
    <property type="component" value="Unassembled WGS sequence"/>
</dbReference>
<feature type="transmembrane region" description="Helical" evidence="1">
    <location>
        <begin position="201"/>
        <end position="230"/>
    </location>
</feature>
<name>A0AA88LWB9_TACVA</name>
<feature type="chain" id="PRO_5041730194" description="Death domain-containing protein" evidence="2">
    <location>
        <begin position="24"/>
        <end position="239"/>
    </location>
</feature>
<dbReference type="PROSITE" id="PS50017">
    <property type="entry name" value="DEATH_DOMAIN"/>
    <property type="match status" value="1"/>
</dbReference>
<reference evidence="4" key="1">
    <citation type="submission" date="2023-08" db="EMBL/GenBank/DDBJ databases">
        <title>Pelteobagrus vachellii genome.</title>
        <authorList>
            <person name="Liu H."/>
        </authorList>
    </citation>
    <scope>NUCLEOTIDE SEQUENCE</scope>
    <source>
        <strain evidence="4">PRFRI_2022a</strain>
        <tissue evidence="4">Muscle</tissue>
    </source>
</reference>
<dbReference type="SUPFAM" id="SSF47986">
    <property type="entry name" value="DEATH domain"/>
    <property type="match status" value="1"/>
</dbReference>
<protein>
    <recommendedName>
        <fullName evidence="3">Death domain-containing protein</fullName>
    </recommendedName>
</protein>
<sequence length="239" mass="27410">MFFTQIITTAFFSIFLLLSPSLSEDTVMVDLGLHQLQRLVDLLTVHECEELLMTLSNPVENISNQLHSLSEETNQFRMIGRSPRDTDKKSHCHSVLIDWLQTNGEQMYYDRLSRTLQQIGRTDIAIELGKNINQDKTLAMQRYVDEYHEHINQIPSYLMHSQAEETHHSVKKARSLSWKHLDLVVEWQPTPPYQHHMMDGVWPLIIGLILGIVGALLLGIPTLLLFILGLSQCDLPGQS</sequence>